<keyword evidence="2" id="KW-1185">Reference proteome</keyword>
<sequence length="1189" mass="127751">MKVHDLARDDDFLSHLLVEKLGTGDIPLLVHKMDPSRRLPKTNPTDLMAIIRRLVSTKGSSVTAIHDAVDHLLELPSVRYFTKGFTEREINSFATHASRYMELYLPSGSIEIAHTQRYSHHTGKSELCILATRALAPGTVLSELKGSMADLTESDELELKRTDRRNSQGGSRRDFSVIHSKQLKKNHLFLGPARFVNHDCDNNCELFREGRYITFRVVKPVAVGEEVTAHYGDGYFGRGNRDCLCETCEKRGMGGYGPPMQLPDDGRSDESSDLELPEKDGHELAVNVNERRTRRGVYAVLKESDAEPAEDTEAEPDSTTPGGAIDLKREVEAAETEPDALSTDPNSIPPSRSSLIPPNPIRGLATPESDSASASGGASSRHRSLKPGEPSVSASPAPSTARSVTPTFEPIITTRRQKKARELQQRQQLVTPPLSEDTASLAESASAPAHSTPASRGRGKGVATGEPDRALSASTSTSTSKQMTKAAEEDARNKDKGMDKTPAQEADSGKKGKISDPTVPTCVTCLSVLPIISLDRTIVYGDFTTGKGKKEKHECPRCLRHYAIYGIQWPHRTSAQVVNMPTPRESTPAEPTPRPNTHKLLHAVGKKLAATATSTSAPPPVTKRKRQESPPAAVTSKHKRRKTLSSIPLPAAHPRELIRKGWSRSGRKHLPSAKVREIEPIQSQKRPRGRPRIHPLPSSARPTSPITSSSSSAPASSPTAVASAPPALPFGAPIVPISFPLRTAKSRAVDDQPREINGRFGKKAGTNGKFRRHLGPSPMLRRTRAQRAEGRAAAQREAAAGASFALGAATAVKRERDYEEDEHEHASDTYGSEESVKRSRVSSGFGFVHTQYFSPNPMSFARKKWAPARPPPPPTHHLRSLGALPYQDPDVRVTHSPASSSASAPPMSSQLSPTPLPSLLVESEELEDETDGGESDDGDLPVTPENMTGPEPDSQADAEFESEDNELPTSGGSTNHPLPTLWKPSPFAFAARRWAVHEGGGRQYEHDRERNEGLAASGGTGTATDVSAGFGGTSCATGVGARGGNTSGGIARAEWMQVNGTAAEFRQWDTYEVESGSSSEEEDVVVLKSPDPTKFKLANALFPGIPVRPPSSTNNAVALGQSESAAVEPASTTPSPVPPQAIPVAPLVFLKGAQYGIPGMASKFPPPHMHSPPPGLVEAGWDSEASAEA</sequence>
<name>A0ACC0UDB7_9AGAM</name>
<dbReference type="EMBL" id="JAGFNK010000057">
    <property type="protein sequence ID" value="KAI9509720.1"/>
    <property type="molecule type" value="Genomic_DNA"/>
</dbReference>
<organism evidence="1 2">
    <name type="scientific">Russula earlei</name>
    <dbReference type="NCBI Taxonomy" id="71964"/>
    <lineage>
        <taxon>Eukaryota</taxon>
        <taxon>Fungi</taxon>
        <taxon>Dikarya</taxon>
        <taxon>Basidiomycota</taxon>
        <taxon>Agaricomycotina</taxon>
        <taxon>Agaricomycetes</taxon>
        <taxon>Russulales</taxon>
        <taxon>Russulaceae</taxon>
        <taxon>Russula</taxon>
    </lineage>
</organism>
<evidence type="ECO:0000313" key="2">
    <source>
        <dbReference type="Proteomes" id="UP001207468"/>
    </source>
</evidence>
<accession>A0ACC0UDB7</accession>
<protein>
    <submittedName>
        <fullName evidence="1">Uncharacterized protein</fullName>
    </submittedName>
</protein>
<dbReference type="Proteomes" id="UP001207468">
    <property type="component" value="Unassembled WGS sequence"/>
</dbReference>
<evidence type="ECO:0000313" key="1">
    <source>
        <dbReference type="EMBL" id="KAI9509720.1"/>
    </source>
</evidence>
<gene>
    <name evidence="1" type="ORF">F5148DRAFT_1282652</name>
</gene>
<proteinExistence type="predicted"/>
<reference evidence="1" key="1">
    <citation type="submission" date="2021-03" db="EMBL/GenBank/DDBJ databases">
        <title>Evolutionary priming and transition to the ectomycorrhizal habit in an iconic lineage of mushroom-forming fungi: is preadaptation a requirement?</title>
        <authorList>
            <consortium name="DOE Joint Genome Institute"/>
            <person name="Looney B.P."/>
            <person name="Miyauchi S."/>
            <person name="Morin E."/>
            <person name="Drula E."/>
            <person name="Courty P.E."/>
            <person name="Chicoki N."/>
            <person name="Fauchery L."/>
            <person name="Kohler A."/>
            <person name="Kuo A."/>
            <person name="LaButti K."/>
            <person name="Pangilinan J."/>
            <person name="Lipzen A."/>
            <person name="Riley R."/>
            <person name="Andreopoulos W."/>
            <person name="He G."/>
            <person name="Johnson J."/>
            <person name="Barry K.W."/>
            <person name="Grigoriev I.V."/>
            <person name="Nagy L."/>
            <person name="Hibbett D."/>
            <person name="Henrissat B."/>
            <person name="Matheny P.B."/>
            <person name="Labbe J."/>
            <person name="Martin A.F."/>
        </authorList>
    </citation>
    <scope>NUCLEOTIDE SEQUENCE</scope>
    <source>
        <strain evidence="1">BPL698</strain>
    </source>
</reference>
<comment type="caution">
    <text evidence="1">The sequence shown here is derived from an EMBL/GenBank/DDBJ whole genome shotgun (WGS) entry which is preliminary data.</text>
</comment>